<dbReference type="KEGG" id="chig:CH63R_07129"/>
<sequence>MFSRQSVYQKLDSVSEIEGSCCDSDDRGSIYQPDLKSRYYLSQMLPKCALFLGVVFLASIPGLASLKLLATSRDALPLSERIPTPITQCGSSPEEARRLGCRFEMHNFAWVPPQCYDDELGDDWDSHADWVWSRSPNNSADTDEQFMADCRAGNVRTAWLPWYQHMAHCDIIMKNSLQSSSMNRYMRSVMFFRPMDNWTSNWPHYEHCARMMSRFDMDPMLYNSQIGLKFPTCDYSWFDERQTTTSIKLRPAWHPTADYAVPPYCNSDMKVVYEGIHNYN</sequence>
<gene>
    <name evidence="2" type="ORF">CH63R_07129</name>
</gene>
<dbReference type="AlphaFoldDB" id="A0A1B7Y8N0"/>
<evidence type="ECO:0000313" key="2">
    <source>
        <dbReference type="EMBL" id="OBR08364.1"/>
    </source>
</evidence>
<name>A0A1B7Y8N0_COLHI</name>
<dbReference type="RefSeq" id="XP_018156882.1">
    <property type="nucleotide sequence ID" value="XM_018302104.1"/>
</dbReference>
<dbReference type="PANTHER" id="PTHR35896:SF3">
    <property type="entry name" value="MAJOR FACILITATOR SUPERFAMILY TRANSPORTER"/>
    <property type="match status" value="1"/>
</dbReference>
<dbReference type="EMBL" id="LTAN01000005">
    <property type="protein sequence ID" value="OBR08364.1"/>
    <property type="molecule type" value="Genomic_DNA"/>
</dbReference>
<accession>A0A1B7Y8N0</accession>
<dbReference type="Proteomes" id="UP000092177">
    <property type="component" value="Chromosome 5"/>
</dbReference>
<organism evidence="2 3">
    <name type="scientific">Colletotrichum higginsianum (strain IMI 349063)</name>
    <name type="common">Crucifer anthracnose fungus</name>
    <dbReference type="NCBI Taxonomy" id="759273"/>
    <lineage>
        <taxon>Eukaryota</taxon>
        <taxon>Fungi</taxon>
        <taxon>Dikarya</taxon>
        <taxon>Ascomycota</taxon>
        <taxon>Pezizomycotina</taxon>
        <taxon>Sordariomycetes</taxon>
        <taxon>Hypocreomycetidae</taxon>
        <taxon>Glomerellales</taxon>
        <taxon>Glomerellaceae</taxon>
        <taxon>Colletotrichum</taxon>
        <taxon>Colletotrichum destructivum species complex</taxon>
    </lineage>
</organism>
<dbReference type="PANTHER" id="PTHR35896">
    <property type="entry name" value="IG-LIKE DOMAIN-CONTAINING PROTEIN"/>
    <property type="match status" value="1"/>
</dbReference>
<proteinExistence type="predicted"/>
<keyword evidence="1" id="KW-1133">Transmembrane helix</keyword>
<reference evidence="3" key="1">
    <citation type="journal article" date="2017" name="BMC Genomics">
        <title>Gapless genome assembly of Colletotrichum higginsianum reveals chromosome structure and association of transposable elements with secondary metabolite gene clusters.</title>
        <authorList>
            <person name="Dallery J.-F."/>
            <person name="Lapalu N."/>
            <person name="Zampounis A."/>
            <person name="Pigne S."/>
            <person name="Luyten I."/>
            <person name="Amselem J."/>
            <person name="Wittenberg A.H.J."/>
            <person name="Zhou S."/>
            <person name="de Queiroz M.V."/>
            <person name="Robin G.P."/>
            <person name="Auger A."/>
            <person name="Hainaut M."/>
            <person name="Henrissat B."/>
            <person name="Kim K.-T."/>
            <person name="Lee Y.-H."/>
            <person name="Lespinet O."/>
            <person name="Schwartz D.C."/>
            <person name="Thon M.R."/>
            <person name="O'Connell R.J."/>
        </authorList>
    </citation>
    <scope>NUCLEOTIDE SEQUENCE [LARGE SCALE GENOMIC DNA]</scope>
    <source>
        <strain evidence="3">IMI 349063</strain>
    </source>
</reference>
<keyword evidence="1" id="KW-0472">Membrane</keyword>
<dbReference type="InterPro" id="IPR053008">
    <property type="entry name" value="Phomopsin_biosynth_assoc"/>
</dbReference>
<feature type="transmembrane region" description="Helical" evidence="1">
    <location>
        <begin position="48"/>
        <end position="70"/>
    </location>
</feature>
<keyword evidence="3" id="KW-1185">Reference proteome</keyword>
<dbReference type="GeneID" id="28866211"/>
<evidence type="ECO:0000313" key="3">
    <source>
        <dbReference type="Proteomes" id="UP000092177"/>
    </source>
</evidence>
<protein>
    <submittedName>
        <fullName evidence="2">Major facilitator superfamily transporter</fullName>
    </submittedName>
</protein>
<dbReference type="VEuPathDB" id="FungiDB:CH63R_07129"/>
<keyword evidence="1" id="KW-0812">Transmembrane</keyword>
<evidence type="ECO:0000256" key="1">
    <source>
        <dbReference type="SAM" id="Phobius"/>
    </source>
</evidence>
<comment type="caution">
    <text evidence="2">The sequence shown here is derived from an EMBL/GenBank/DDBJ whole genome shotgun (WGS) entry which is preliminary data.</text>
</comment>
<dbReference type="OrthoDB" id="3501153at2759"/>